<dbReference type="InterPro" id="IPR001173">
    <property type="entry name" value="Glyco_trans_2-like"/>
</dbReference>
<evidence type="ECO:0000259" key="8">
    <source>
        <dbReference type="Pfam" id="PF00535"/>
    </source>
</evidence>
<feature type="domain" description="Glycosyltransferase 2-like" evidence="8">
    <location>
        <begin position="5"/>
        <end position="161"/>
    </location>
</feature>
<reference evidence="9 10" key="1">
    <citation type="submission" date="2016-10" db="EMBL/GenBank/DDBJ databases">
        <title>Comparative genome analysis of multiple Pseudomonas spp. focuses on biocontrol and plant growth promoting traits.</title>
        <authorList>
            <person name="Tao X.-Y."/>
            <person name="Taylor C.G."/>
        </authorList>
    </citation>
    <scope>NUCLEOTIDE SEQUENCE [LARGE SCALE GENOMIC DNA]</scope>
    <source>
        <strain evidence="9 10">24D3</strain>
    </source>
</reference>
<keyword evidence="7" id="KW-1133">Transmembrane helix</keyword>
<keyword evidence="2" id="KW-1003">Cell membrane</keyword>
<comment type="subcellular location">
    <subcellularLocation>
        <location evidence="1">Cell membrane</location>
    </subcellularLocation>
</comment>
<name>A0A423LKM7_PSEFL</name>
<dbReference type="SUPFAM" id="SSF53448">
    <property type="entry name" value="Nucleotide-diphospho-sugar transferases"/>
    <property type="match status" value="1"/>
</dbReference>
<evidence type="ECO:0000256" key="3">
    <source>
        <dbReference type="ARBA" id="ARBA00022519"/>
    </source>
</evidence>
<feature type="transmembrane region" description="Helical" evidence="7">
    <location>
        <begin position="299"/>
        <end position="318"/>
    </location>
</feature>
<dbReference type="PANTHER" id="PTHR43646:SF2">
    <property type="entry name" value="GLYCOSYLTRANSFERASE 2-LIKE DOMAIN-CONTAINING PROTEIN"/>
    <property type="match status" value="1"/>
</dbReference>
<dbReference type="Gene3D" id="3.90.550.10">
    <property type="entry name" value="Spore Coat Polysaccharide Biosynthesis Protein SpsA, Chain A"/>
    <property type="match status" value="1"/>
</dbReference>
<feature type="transmembrane region" description="Helical" evidence="7">
    <location>
        <begin position="262"/>
        <end position="279"/>
    </location>
</feature>
<evidence type="ECO:0000256" key="6">
    <source>
        <dbReference type="ARBA" id="ARBA00023136"/>
    </source>
</evidence>
<accession>A0A423LKM7</accession>
<dbReference type="Pfam" id="PF00535">
    <property type="entry name" value="Glycos_transf_2"/>
    <property type="match status" value="1"/>
</dbReference>
<keyword evidence="4" id="KW-0328">Glycosyltransferase</keyword>
<dbReference type="PANTHER" id="PTHR43646">
    <property type="entry name" value="GLYCOSYLTRANSFERASE"/>
    <property type="match status" value="1"/>
</dbReference>
<keyword evidence="3" id="KW-0997">Cell inner membrane</keyword>
<evidence type="ECO:0000256" key="7">
    <source>
        <dbReference type="SAM" id="Phobius"/>
    </source>
</evidence>
<evidence type="ECO:0000313" key="10">
    <source>
        <dbReference type="Proteomes" id="UP000285757"/>
    </source>
</evidence>
<organism evidence="9 10">
    <name type="scientific">Pseudomonas fluorescens</name>
    <dbReference type="NCBI Taxonomy" id="294"/>
    <lineage>
        <taxon>Bacteria</taxon>
        <taxon>Pseudomonadati</taxon>
        <taxon>Pseudomonadota</taxon>
        <taxon>Gammaproteobacteria</taxon>
        <taxon>Pseudomonadales</taxon>
        <taxon>Pseudomonadaceae</taxon>
        <taxon>Pseudomonas</taxon>
    </lineage>
</organism>
<keyword evidence="5 9" id="KW-0808">Transferase</keyword>
<evidence type="ECO:0000313" key="9">
    <source>
        <dbReference type="EMBL" id="RON68879.1"/>
    </source>
</evidence>
<proteinExistence type="predicted"/>
<protein>
    <submittedName>
        <fullName evidence="9">Glycosyl transferase family 2</fullName>
    </submittedName>
</protein>
<dbReference type="Proteomes" id="UP000285757">
    <property type="component" value="Unassembled WGS sequence"/>
</dbReference>
<keyword evidence="7" id="KW-0812">Transmembrane</keyword>
<evidence type="ECO:0000256" key="2">
    <source>
        <dbReference type="ARBA" id="ARBA00022475"/>
    </source>
</evidence>
<keyword evidence="6 7" id="KW-0472">Membrane</keyword>
<dbReference type="InterPro" id="IPR029044">
    <property type="entry name" value="Nucleotide-diphossugar_trans"/>
</dbReference>
<dbReference type="EMBL" id="MOBU01000007">
    <property type="protein sequence ID" value="RON68879.1"/>
    <property type="molecule type" value="Genomic_DNA"/>
</dbReference>
<dbReference type="RefSeq" id="WP_123532252.1">
    <property type="nucleotide sequence ID" value="NZ_MOBU01000007.1"/>
</dbReference>
<dbReference type="GO" id="GO:0005886">
    <property type="term" value="C:plasma membrane"/>
    <property type="evidence" value="ECO:0007669"/>
    <property type="project" value="UniProtKB-SubCell"/>
</dbReference>
<sequence>MSRISIVLPMFNEARHIGRTLLAAQKAAHAANLECELIVVDNGSSDDGPQIARQFGAHVLVMPGLLIGALRNRGTAIATGEWLAFIDADIEMPEDWLQPLFDLEASAQADVFGLDLHTPAEAPWYATAWQRRTLRASSQTSHEVDWLPSSNLLMRRRWFDKVGGFNESLRTGEDKEFTLRLRQQGAILLSINNNNNVALHWGYEMNWREWMGKELWRQGSHLQLLRTHGFSLRLLRFPMLSIAVWGLDFLAISALLDGFPHHAIVMVILTSLPGLVLSVRQSIKHRDVGLTLQLWGLHWLRLHLAGAAFILSLCHWNARRPARG</sequence>
<evidence type="ECO:0000256" key="4">
    <source>
        <dbReference type="ARBA" id="ARBA00022676"/>
    </source>
</evidence>
<comment type="caution">
    <text evidence="9">The sequence shown here is derived from an EMBL/GenBank/DDBJ whole genome shotgun (WGS) entry which is preliminary data.</text>
</comment>
<evidence type="ECO:0000256" key="5">
    <source>
        <dbReference type="ARBA" id="ARBA00022679"/>
    </source>
</evidence>
<gene>
    <name evidence="9" type="ORF">BK671_11105</name>
</gene>
<evidence type="ECO:0000256" key="1">
    <source>
        <dbReference type="ARBA" id="ARBA00004236"/>
    </source>
</evidence>
<feature type="transmembrane region" description="Helical" evidence="7">
    <location>
        <begin position="234"/>
        <end position="256"/>
    </location>
</feature>
<dbReference type="AlphaFoldDB" id="A0A423LKM7"/>
<dbReference type="GO" id="GO:0016757">
    <property type="term" value="F:glycosyltransferase activity"/>
    <property type="evidence" value="ECO:0007669"/>
    <property type="project" value="UniProtKB-KW"/>
</dbReference>